<dbReference type="EMBL" id="SNRW01001614">
    <property type="protein sequence ID" value="KAA6395695.1"/>
    <property type="molecule type" value="Genomic_DNA"/>
</dbReference>
<dbReference type="OrthoDB" id="1738954at2759"/>
<dbReference type="InterPro" id="IPR011009">
    <property type="entry name" value="Kinase-like_dom_sf"/>
</dbReference>
<dbReference type="Pfam" id="PF00069">
    <property type="entry name" value="Pkinase"/>
    <property type="match status" value="1"/>
</dbReference>
<organism evidence="8 9">
    <name type="scientific">Streblomastix strix</name>
    <dbReference type="NCBI Taxonomy" id="222440"/>
    <lineage>
        <taxon>Eukaryota</taxon>
        <taxon>Metamonada</taxon>
        <taxon>Preaxostyla</taxon>
        <taxon>Oxymonadida</taxon>
        <taxon>Streblomastigidae</taxon>
        <taxon>Streblomastix</taxon>
    </lineage>
</organism>
<dbReference type="SUPFAM" id="SSF56112">
    <property type="entry name" value="Protein kinase-like (PK-like)"/>
    <property type="match status" value="1"/>
</dbReference>
<dbReference type="AlphaFoldDB" id="A0A5J4WMU9"/>
<feature type="domain" description="Protein kinase" evidence="7">
    <location>
        <begin position="6"/>
        <end position="263"/>
    </location>
</feature>
<evidence type="ECO:0000313" key="8">
    <source>
        <dbReference type="EMBL" id="KAA6395695.1"/>
    </source>
</evidence>
<dbReference type="InterPro" id="IPR000719">
    <property type="entry name" value="Prot_kinase_dom"/>
</dbReference>
<gene>
    <name evidence="8" type="ORF">EZS28_008782</name>
</gene>
<dbReference type="InterPro" id="IPR050660">
    <property type="entry name" value="NEK_Ser/Thr_kinase"/>
</dbReference>
<dbReference type="GO" id="GO:0005524">
    <property type="term" value="F:ATP binding"/>
    <property type="evidence" value="ECO:0007669"/>
    <property type="project" value="UniProtKB-KW"/>
</dbReference>
<dbReference type="Proteomes" id="UP000324800">
    <property type="component" value="Unassembled WGS sequence"/>
</dbReference>
<dbReference type="PANTHER" id="PTHR43671:SF13">
    <property type="entry name" value="SERINE_THREONINE-PROTEIN KINASE NEK2"/>
    <property type="match status" value="1"/>
</dbReference>
<evidence type="ECO:0000256" key="3">
    <source>
        <dbReference type="ARBA" id="ARBA00022741"/>
    </source>
</evidence>
<dbReference type="GO" id="GO:0004674">
    <property type="term" value="F:protein serine/threonine kinase activity"/>
    <property type="evidence" value="ECO:0007669"/>
    <property type="project" value="UniProtKB-EC"/>
</dbReference>
<evidence type="ECO:0000259" key="7">
    <source>
        <dbReference type="PROSITE" id="PS50011"/>
    </source>
</evidence>
<keyword evidence="3" id="KW-0547">Nucleotide-binding</keyword>
<feature type="compositionally biased region" description="Low complexity" evidence="6">
    <location>
        <begin position="313"/>
        <end position="322"/>
    </location>
</feature>
<keyword evidence="5" id="KW-0067">ATP-binding</keyword>
<keyword evidence="4 8" id="KW-0418">Kinase</keyword>
<comment type="caution">
    <text evidence="8">The sequence shown here is derived from an EMBL/GenBank/DDBJ whole genome shotgun (WGS) entry which is preliminary data.</text>
</comment>
<evidence type="ECO:0000256" key="4">
    <source>
        <dbReference type="ARBA" id="ARBA00022777"/>
    </source>
</evidence>
<keyword evidence="2" id="KW-0808">Transferase</keyword>
<evidence type="ECO:0000256" key="2">
    <source>
        <dbReference type="ARBA" id="ARBA00022679"/>
    </source>
</evidence>
<accession>A0A5J4WMU9</accession>
<protein>
    <recommendedName>
        <fullName evidence="1">non-specific serine/threonine protein kinase</fullName>
        <ecNumber evidence="1">2.7.11.1</ecNumber>
    </recommendedName>
</protein>
<dbReference type="PANTHER" id="PTHR43671">
    <property type="entry name" value="SERINE/THREONINE-PROTEIN KINASE NEK"/>
    <property type="match status" value="1"/>
</dbReference>
<name>A0A5J4WMU9_9EUKA</name>
<dbReference type="PROSITE" id="PS50011">
    <property type="entry name" value="PROTEIN_KINASE_DOM"/>
    <property type="match status" value="1"/>
</dbReference>
<dbReference type="EC" id="2.7.11.1" evidence="1"/>
<sequence length="410" mass="47543">MILRNYLIIEKFVNGDLGNTYKCIKLGGDPKQFYAVKQMHFMNEQQYQGICRELEFHKKLNCPIIVNFVESFEIEENIYIVTDFYKEGSFADISRKLNLRHATMKEDKVWMIMMQLVFSVYCLHQRQIIHRNLKPTNIFFDDNYNIRLGDFAMARVVATGKSYAATLQNAQRYMCPEVINGMKLTKQSDIWGIGSNLYEVMNRRNPFNVTGTPLQVMTSIKNDPPAPFLPKYSYELKRVINSTLEKDPKSRPTTEQLMEHPKIKDLYEKYIKKIGDEEKKNPSVVIRDPIMRQLFGLPYRYPDPDDDEPPIRHASSSPAHSPEATVPLPRPKQRQSPPASPPNQSQPYIPVYQPEEPDPDYDELETANIVDQPKQLPQAPPSRPQEIIIQPIQQIELVDNFPAIELPIRS</sequence>
<feature type="compositionally biased region" description="Acidic residues" evidence="6">
    <location>
        <begin position="355"/>
        <end position="365"/>
    </location>
</feature>
<evidence type="ECO:0000313" key="9">
    <source>
        <dbReference type="Proteomes" id="UP000324800"/>
    </source>
</evidence>
<dbReference type="Gene3D" id="1.10.510.10">
    <property type="entry name" value="Transferase(Phosphotransferase) domain 1"/>
    <property type="match status" value="1"/>
</dbReference>
<reference evidence="8 9" key="1">
    <citation type="submission" date="2019-03" db="EMBL/GenBank/DDBJ databases">
        <title>Single cell metagenomics reveals metabolic interactions within the superorganism composed of flagellate Streblomastix strix and complex community of Bacteroidetes bacteria on its surface.</title>
        <authorList>
            <person name="Treitli S.C."/>
            <person name="Kolisko M."/>
            <person name="Husnik F."/>
            <person name="Keeling P."/>
            <person name="Hampl V."/>
        </authorList>
    </citation>
    <scope>NUCLEOTIDE SEQUENCE [LARGE SCALE GENOMIC DNA]</scope>
    <source>
        <strain evidence="8">ST1C</strain>
    </source>
</reference>
<evidence type="ECO:0000256" key="6">
    <source>
        <dbReference type="SAM" id="MobiDB-lite"/>
    </source>
</evidence>
<evidence type="ECO:0000256" key="1">
    <source>
        <dbReference type="ARBA" id="ARBA00012513"/>
    </source>
</evidence>
<proteinExistence type="predicted"/>
<feature type="region of interest" description="Disordered" evidence="6">
    <location>
        <begin position="297"/>
        <end position="382"/>
    </location>
</feature>
<evidence type="ECO:0000256" key="5">
    <source>
        <dbReference type="ARBA" id="ARBA00022840"/>
    </source>
</evidence>